<evidence type="ECO:0000259" key="1">
    <source>
        <dbReference type="SMART" id="SM00460"/>
    </source>
</evidence>
<dbReference type="Gene3D" id="3.10.620.30">
    <property type="match status" value="1"/>
</dbReference>
<feature type="domain" description="Transglutaminase-like" evidence="1">
    <location>
        <begin position="171"/>
        <end position="235"/>
    </location>
</feature>
<dbReference type="SUPFAM" id="SSF54001">
    <property type="entry name" value="Cysteine proteinases"/>
    <property type="match status" value="1"/>
</dbReference>
<gene>
    <name evidence="2" type="ORF">NNJEOMEG_00924</name>
</gene>
<protein>
    <recommendedName>
        <fullName evidence="1">Transglutaminase-like domain-containing protein</fullName>
    </recommendedName>
</protein>
<dbReference type="InterPro" id="IPR002931">
    <property type="entry name" value="Transglutaminase-like"/>
</dbReference>
<evidence type="ECO:0000313" key="2">
    <source>
        <dbReference type="EMBL" id="GFK93095.1"/>
    </source>
</evidence>
<reference evidence="2 3" key="2">
    <citation type="submission" date="2020-05" db="EMBL/GenBank/DDBJ databases">
        <title>Draft genome sequence of Desulfovibrio sp. strainFSS-1.</title>
        <authorList>
            <person name="Shimoshige H."/>
            <person name="Kobayashi H."/>
            <person name="Maekawa T."/>
        </authorList>
    </citation>
    <scope>NUCLEOTIDE SEQUENCE [LARGE SCALE GENOMIC DNA]</scope>
    <source>
        <strain evidence="2 3">SIID29052-01</strain>
    </source>
</reference>
<dbReference type="EMBL" id="BLTE01000003">
    <property type="protein sequence ID" value="GFK93095.1"/>
    <property type="molecule type" value="Genomic_DNA"/>
</dbReference>
<comment type="caution">
    <text evidence="2">The sequence shown here is derived from an EMBL/GenBank/DDBJ whole genome shotgun (WGS) entry which is preliminary data.</text>
</comment>
<accession>A0A6V8LXU4</accession>
<dbReference type="SMART" id="SM00460">
    <property type="entry name" value="TGc"/>
    <property type="match status" value="1"/>
</dbReference>
<sequence length="281" mass="30034">MLFHGVHESRWRFSIPVFLEPHLVRLTPRTGADQRLEAFETQVTPKPAGQVEIEDAAGNRALRLWFEGQHEELVVRTSFSARTLRDNPFDYLLEPGALRLPPELSPAEKAALAPCLAPLGGARVRRLAKRMAGVAGDGGVPAFLWTLNAWVYANVAVTPRMEPGVQGPEETLEAGSGACRDATLVFMAACRAAGVPARYASCYQQGDAAQDARDLHACAEAYIPGAGWRGFDPTLGLAVAASHLMLCAAPDPALTAPVTGSFRGTGATGELTHRIELTVAD</sequence>
<dbReference type="PANTHER" id="PTHR33490:SF1">
    <property type="entry name" value="SLL1233 PROTEIN"/>
    <property type="match status" value="1"/>
</dbReference>
<dbReference type="AlphaFoldDB" id="A0A6V8LXU4"/>
<organism evidence="2 3">
    <name type="scientific">Fundidesulfovibrio magnetotacticus</name>
    <dbReference type="NCBI Taxonomy" id="2730080"/>
    <lineage>
        <taxon>Bacteria</taxon>
        <taxon>Pseudomonadati</taxon>
        <taxon>Thermodesulfobacteriota</taxon>
        <taxon>Desulfovibrionia</taxon>
        <taxon>Desulfovibrionales</taxon>
        <taxon>Desulfovibrionaceae</taxon>
        <taxon>Fundidesulfovibrio</taxon>
    </lineage>
</organism>
<evidence type="ECO:0000313" key="3">
    <source>
        <dbReference type="Proteomes" id="UP000494245"/>
    </source>
</evidence>
<dbReference type="RefSeq" id="WP_173081794.1">
    <property type="nucleotide sequence ID" value="NZ_BLTE01000003.1"/>
</dbReference>
<dbReference type="InterPro" id="IPR038765">
    <property type="entry name" value="Papain-like_cys_pep_sf"/>
</dbReference>
<dbReference type="Pfam" id="PF08379">
    <property type="entry name" value="Bact_transglu_N"/>
    <property type="match status" value="1"/>
</dbReference>
<dbReference type="InterPro" id="IPR013589">
    <property type="entry name" value="Bac_transglu_N"/>
</dbReference>
<reference evidence="2 3" key="1">
    <citation type="submission" date="2020-04" db="EMBL/GenBank/DDBJ databases">
        <authorList>
            <consortium name="Desulfovibrio sp. FSS-1 genome sequencing consortium"/>
            <person name="Shimoshige H."/>
            <person name="Kobayashi H."/>
            <person name="Maekawa T."/>
        </authorList>
    </citation>
    <scope>NUCLEOTIDE SEQUENCE [LARGE SCALE GENOMIC DNA]</scope>
    <source>
        <strain evidence="2 3">SIID29052-01</strain>
    </source>
</reference>
<keyword evidence="3" id="KW-1185">Reference proteome</keyword>
<dbReference type="Pfam" id="PF01841">
    <property type="entry name" value="Transglut_core"/>
    <property type="match status" value="1"/>
</dbReference>
<proteinExistence type="predicted"/>
<dbReference type="PANTHER" id="PTHR33490">
    <property type="entry name" value="BLR5614 PROTEIN-RELATED"/>
    <property type="match status" value="1"/>
</dbReference>
<name>A0A6V8LXU4_9BACT</name>
<dbReference type="Proteomes" id="UP000494245">
    <property type="component" value="Unassembled WGS sequence"/>
</dbReference>